<sequence length="191" mass="20289">MRREEKMLDFLILVDSDDESDDVNVFEVDNEDKECFGYNGIEGECFEFQPGFLDDIELGDSDDEEQTNATAVETECVQSGLVSAPHELIFAVTGVAAESCHCQAVSILGCLETSALAPVVTSRAGCRDDSAKSIHGTRVRSVSGCGKPLSSLRVCGCGEQLVLPSPGCGGPPSVQEAEGVHCDSLCCHQPL</sequence>
<dbReference type="Proteomes" id="UP000735302">
    <property type="component" value="Unassembled WGS sequence"/>
</dbReference>
<evidence type="ECO:0000313" key="1">
    <source>
        <dbReference type="EMBL" id="GFN93399.1"/>
    </source>
</evidence>
<protein>
    <submittedName>
        <fullName evidence="1">Uncharacterized protein</fullName>
    </submittedName>
</protein>
<accession>A0AAV3ZFS4</accession>
<comment type="caution">
    <text evidence="1">The sequence shown here is derived from an EMBL/GenBank/DDBJ whole genome shotgun (WGS) entry which is preliminary data.</text>
</comment>
<organism evidence="1 2">
    <name type="scientific">Plakobranchus ocellatus</name>
    <dbReference type="NCBI Taxonomy" id="259542"/>
    <lineage>
        <taxon>Eukaryota</taxon>
        <taxon>Metazoa</taxon>
        <taxon>Spiralia</taxon>
        <taxon>Lophotrochozoa</taxon>
        <taxon>Mollusca</taxon>
        <taxon>Gastropoda</taxon>
        <taxon>Heterobranchia</taxon>
        <taxon>Euthyneura</taxon>
        <taxon>Panpulmonata</taxon>
        <taxon>Sacoglossa</taxon>
        <taxon>Placobranchoidea</taxon>
        <taxon>Plakobranchidae</taxon>
        <taxon>Plakobranchus</taxon>
    </lineage>
</organism>
<evidence type="ECO:0000313" key="2">
    <source>
        <dbReference type="Proteomes" id="UP000735302"/>
    </source>
</evidence>
<dbReference type="EMBL" id="BLXT01002342">
    <property type="protein sequence ID" value="GFN93399.1"/>
    <property type="molecule type" value="Genomic_DNA"/>
</dbReference>
<keyword evidence="2" id="KW-1185">Reference proteome</keyword>
<reference evidence="1 2" key="1">
    <citation type="journal article" date="2021" name="Elife">
        <title>Chloroplast acquisition without the gene transfer in kleptoplastic sea slugs, Plakobranchus ocellatus.</title>
        <authorList>
            <person name="Maeda T."/>
            <person name="Takahashi S."/>
            <person name="Yoshida T."/>
            <person name="Shimamura S."/>
            <person name="Takaki Y."/>
            <person name="Nagai Y."/>
            <person name="Toyoda A."/>
            <person name="Suzuki Y."/>
            <person name="Arimoto A."/>
            <person name="Ishii H."/>
            <person name="Satoh N."/>
            <person name="Nishiyama T."/>
            <person name="Hasebe M."/>
            <person name="Maruyama T."/>
            <person name="Minagawa J."/>
            <person name="Obokata J."/>
            <person name="Shigenobu S."/>
        </authorList>
    </citation>
    <scope>NUCLEOTIDE SEQUENCE [LARGE SCALE GENOMIC DNA]</scope>
</reference>
<name>A0AAV3ZFS4_9GAST</name>
<gene>
    <name evidence="1" type="ORF">PoB_001990500</name>
</gene>
<dbReference type="AlphaFoldDB" id="A0AAV3ZFS4"/>
<proteinExistence type="predicted"/>